<feature type="transmembrane region" description="Helical" evidence="9">
    <location>
        <begin position="164"/>
        <end position="186"/>
    </location>
</feature>
<comment type="similarity">
    <text evidence="2">Belongs to the major facilitator superfamily.</text>
</comment>
<feature type="transmembrane region" description="Helical" evidence="9">
    <location>
        <begin position="227"/>
        <end position="248"/>
    </location>
</feature>
<accession>A0A238VZY9</accession>
<evidence type="ECO:0000256" key="5">
    <source>
        <dbReference type="ARBA" id="ARBA00022692"/>
    </source>
</evidence>
<keyword evidence="6 9" id="KW-1133">Transmembrane helix</keyword>
<feature type="compositionally biased region" description="Low complexity" evidence="8">
    <location>
        <begin position="478"/>
        <end position="487"/>
    </location>
</feature>
<dbReference type="Pfam" id="PF07690">
    <property type="entry name" value="MFS_1"/>
    <property type="match status" value="2"/>
</dbReference>
<evidence type="ECO:0000256" key="4">
    <source>
        <dbReference type="ARBA" id="ARBA00022475"/>
    </source>
</evidence>
<dbReference type="InterPro" id="IPR011701">
    <property type="entry name" value="MFS"/>
</dbReference>
<keyword evidence="3" id="KW-0813">Transport</keyword>
<keyword evidence="5 9" id="KW-0812">Transmembrane</keyword>
<feature type="transmembrane region" description="Helical" evidence="9">
    <location>
        <begin position="109"/>
        <end position="127"/>
    </location>
</feature>
<feature type="transmembrane region" description="Helical" evidence="9">
    <location>
        <begin position="343"/>
        <end position="362"/>
    </location>
</feature>
<dbReference type="PROSITE" id="PS00216">
    <property type="entry name" value="SUGAR_TRANSPORT_1"/>
    <property type="match status" value="1"/>
</dbReference>
<evidence type="ECO:0000256" key="3">
    <source>
        <dbReference type="ARBA" id="ARBA00022448"/>
    </source>
</evidence>
<feature type="transmembrane region" description="Helical" evidence="9">
    <location>
        <begin position="193"/>
        <end position="215"/>
    </location>
</feature>
<evidence type="ECO:0000259" key="10">
    <source>
        <dbReference type="PROSITE" id="PS50850"/>
    </source>
</evidence>
<evidence type="ECO:0000313" key="11">
    <source>
        <dbReference type="EMBL" id="SNR39019.1"/>
    </source>
</evidence>
<dbReference type="PROSITE" id="PS50850">
    <property type="entry name" value="MFS"/>
    <property type="match status" value="1"/>
</dbReference>
<feature type="region of interest" description="Disordered" evidence="8">
    <location>
        <begin position="465"/>
        <end position="494"/>
    </location>
</feature>
<proteinExistence type="inferred from homology"/>
<keyword evidence="12" id="KW-1185">Reference proteome</keyword>
<evidence type="ECO:0000256" key="9">
    <source>
        <dbReference type="SAM" id="Phobius"/>
    </source>
</evidence>
<keyword evidence="7 9" id="KW-0472">Membrane</keyword>
<dbReference type="PANTHER" id="PTHR43271">
    <property type="entry name" value="BLL2771 PROTEIN"/>
    <property type="match status" value="1"/>
</dbReference>
<evidence type="ECO:0000256" key="2">
    <source>
        <dbReference type="ARBA" id="ARBA00008335"/>
    </source>
</evidence>
<dbReference type="SUPFAM" id="SSF103473">
    <property type="entry name" value="MFS general substrate transporter"/>
    <property type="match status" value="1"/>
</dbReference>
<protein>
    <submittedName>
        <fullName evidence="11">MFS transporter, YNFM family, putative membrane transport protein</fullName>
    </submittedName>
</protein>
<feature type="transmembrane region" description="Helical" evidence="9">
    <location>
        <begin position="70"/>
        <end position="89"/>
    </location>
</feature>
<dbReference type="GO" id="GO:0005886">
    <property type="term" value="C:plasma membrane"/>
    <property type="evidence" value="ECO:0007669"/>
    <property type="project" value="UniProtKB-SubCell"/>
</dbReference>
<dbReference type="EMBL" id="FZNW01000004">
    <property type="protein sequence ID" value="SNR39019.1"/>
    <property type="molecule type" value="Genomic_DNA"/>
</dbReference>
<reference evidence="11 12" key="1">
    <citation type="submission" date="2017-06" db="EMBL/GenBank/DDBJ databases">
        <authorList>
            <person name="Kim H.J."/>
            <person name="Triplett B.A."/>
        </authorList>
    </citation>
    <scope>NUCLEOTIDE SEQUENCE [LARGE SCALE GENOMIC DNA]</scope>
    <source>
        <strain evidence="11 12">DSM 45207</strain>
    </source>
</reference>
<feature type="transmembrane region" description="Helical" evidence="9">
    <location>
        <begin position="269"/>
        <end position="300"/>
    </location>
</feature>
<dbReference type="InterPro" id="IPR005829">
    <property type="entry name" value="Sugar_transporter_CS"/>
</dbReference>
<keyword evidence="4" id="KW-1003">Cell membrane</keyword>
<dbReference type="CDD" id="cd17324">
    <property type="entry name" value="MFS_NepI_like"/>
    <property type="match status" value="1"/>
</dbReference>
<feature type="region of interest" description="Disordered" evidence="8">
    <location>
        <begin position="1"/>
        <end position="21"/>
    </location>
</feature>
<feature type="transmembrane region" description="Helical" evidence="9">
    <location>
        <begin position="312"/>
        <end position="331"/>
    </location>
</feature>
<name>A0A238VZY9_9PSEU</name>
<evidence type="ECO:0000256" key="1">
    <source>
        <dbReference type="ARBA" id="ARBA00004651"/>
    </source>
</evidence>
<evidence type="ECO:0000256" key="8">
    <source>
        <dbReference type="SAM" id="MobiDB-lite"/>
    </source>
</evidence>
<feature type="transmembrane region" description="Helical" evidence="9">
    <location>
        <begin position="435"/>
        <end position="454"/>
    </location>
</feature>
<feature type="transmembrane region" description="Helical" evidence="9">
    <location>
        <begin position="139"/>
        <end position="158"/>
    </location>
</feature>
<dbReference type="Gene3D" id="1.20.1250.20">
    <property type="entry name" value="MFS general substrate transporter like domains"/>
    <property type="match status" value="1"/>
</dbReference>
<dbReference type="PANTHER" id="PTHR43271:SF1">
    <property type="entry name" value="INNER MEMBRANE TRANSPORT PROTEIN YNFM"/>
    <property type="match status" value="1"/>
</dbReference>
<evidence type="ECO:0000313" key="12">
    <source>
        <dbReference type="Proteomes" id="UP000198348"/>
    </source>
</evidence>
<evidence type="ECO:0000256" key="6">
    <source>
        <dbReference type="ARBA" id="ARBA00022989"/>
    </source>
</evidence>
<feature type="domain" description="Major facilitator superfamily (MFS) profile" evidence="10">
    <location>
        <begin position="69"/>
        <end position="458"/>
    </location>
</feature>
<evidence type="ECO:0000256" key="7">
    <source>
        <dbReference type="ARBA" id="ARBA00023136"/>
    </source>
</evidence>
<dbReference type="InterPro" id="IPR036259">
    <property type="entry name" value="MFS_trans_sf"/>
</dbReference>
<dbReference type="GO" id="GO:0022857">
    <property type="term" value="F:transmembrane transporter activity"/>
    <property type="evidence" value="ECO:0007669"/>
    <property type="project" value="InterPro"/>
</dbReference>
<feature type="transmembrane region" description="Helical" evidence="9">
    <location>
        <begin position="368"/>
        <end position="388"/>
    </location>
</feature>
<dbReference type="AlphaFoldDB" id="A0A238VZY9"/>
<sequence>MERDSPRGPSSSSWPATPDEAARAASTPGHVWFPTLAFARRGSHVRSTAVSSNVRSRTRPGALAARGADVRAVTAAVFAAGVASFALLYAPQPVLPQIAGEFGLDAGSASLAVSVATGALAVAVLPIATLSEVVGRRPVIACSLAVSVLMGALIPLVPSFTVLLVMRAVQGAAIAGFPGVAAAFLAERLGARGVAGAVGAMVAGNTIGGMLGRLATGVSADWLGWRAAMACSAVLALACAVVAGAALVRLNRRVPADGPASEQDREVGVLRGLGAALASPVLLAQYSVALLGMGAFVALYNAASFRLTGDPFHLAPAVASMVFLAYAMGTVSSSLAGRLVGRFGRTGSLLGALAGTVLGAMMTLAGSLPVVIAGFVVLTAGFFAAHAVSSGWTASAARRGGRGQASGLYTLAYYVGSSVGGTVGSVVFARAGWGALIVMVTAWLGCAVLAVLAVRSRDEPRVPAPVGCGGSRRTDNSGAGPVAAHVVGPGGRSE</sequence>
<dbReference type="Proteomes" id="UP000198348">
    <property type="component" value="Unassembled WGS sequence"/>
</dbReference>
<comment type="subcellular location">
    <subcellularLocation>
        <location evidence="1">Cell membrane</location>
        <topology evidence="1">Multi-pass membrane protein</topology>
    </subcellularLocation>
</comment>
<dbReference type="InterPro" id="IPR020846">
    <property type="entry name" value="MFS_dom"/>
</dbReference>
<feature type="transmembrane region" description="Helical" evidence="9">
    <location>
        <begin position="408"/>
        <end position="429"/>
    </location>
</feature>
<gene>
    <name evidence="11" type="ORF">SAMN06265360_104191</name>
</gene>
<organism evidence="11 12">
    <name type="scientific">Haloechinothrix alba</name>
    <dbReference type="NCBI Taxonomy" id="664784"/>
    <lineage>
        <taxon>Bacteria</taxon>
        <taxon>Bacillati</taxon>
        <taxon>Actinomycetota</taxon>
        <taxon>Actinomycetes</taxon>
        <taxon>Pseudonocardiales</taxon>
        <taxon>Pseudonocardiaceae</taxon>
        <taxon>Haloechinothrix</taxon>
    </lineage>
</organism>